<feature type="domain" description="Methyltransferase" evidence="1">
    <location>
        <begin position="90"/>
        <end position="272"/>
    </location>
</feature>
<dbReference type="InterPro" id="IPR026913">
    <property type="entry name" value="METTL24"/>
</dbReference>
<dbReference type="PANTHER" id="PTHR32026">
    <property type="entry name" value="METHYLTRANSFERASE-LIKE PROTEIN 24"/>
    <property type="match status" value="1"/>
</dbReference>
<evidence type="ECO:0000313" key="2">
    <source>
        <dbReference type="Proteomes" id="UP000515154"/>
    </source>
</evidence>
<dbReference type="PANTHER" id="PTHR32026:SF10">
    <property type="entry name" value="METHYLTRANSFERASE-LIKE PROTEIN 24-RELATED"/>
    <property type="match status" value="1"/>
</dbReference>
<dbReference type="RefSeq" id="XP_029641329.2">
    <property type="nucleotide sequence ID" value="XM_029785469.2"/>
</dbReference>
<protein>
    <submittedName>
        <fullName evidence="3">Uncharacterized protein LOC115216270</fullName>
    </submittedName>
</protein>
<evidence type="ECO:0000313" key="3">
    <source>
        <dbReference type="RefSeq" id="XP_029641329.2"/>
    </source>
</evidence>
<dbReference type="InterPro" id="IPR025714">
    <property type="entry name" value="Methyltranfer_dom"/>
</dbReference>
<dbReference type="KEGG" id="osn:115216270"/>
<dbReference type="Proteomes" id="UP000515154">
    <property type="component" value="Linkage group LG10"/>
</dbReference>
<keyword evidence="2" id="KW-1185">Reference proteome</keyword>
<name>A0A6P7SSX6_9MOLL</name>
<evidence type="ECO:0000259" key="1">
    <source>
        <dbReference type="Pfam" id="PF13383"/>
    </source>
</evidence>
<dbReference type="AlphaFoldDB" id="A0A6P7SSX6"/>
<sequence length="296" mass="33778">MSTFRKDSCFKVCLLIVAVSFVCFVLSKFQKIAGSEQWPLADVQKIAGSTVLPVAGVQKIARSAVMPVVIPSLEELKTKTEIELEDMYHGFLNNVQVKCNKIMRVGSIGDGGWNVCLDDEWYPKKPCLVYSFGIGWDSSFDVAMKDIFGCEVHSFDPFEKKIPNRELLNFHDIGISNKSGIDGGRQFMTLRDTRKHLNHTNKDISILKMDVESSEWRSLTKAMSDGELNHVKQLALEFHIAGKESAFFIYALYIIKNLMDFNFRIYHTERNNNCQYINSRNMKLTKCQNVHLIKVS</sequence>
<organism evidence="2 3">
    <name type="scientific">Octopus sinensis</name>
    <name type="common">East Asian common octopus</name>
    <dbReference type="NCBI Taxonomy" id="2607531"/>
    <lineage>
        <taxon>Eukaryota</taxon>
        <taxon>Metazoa</taxon>
        <taxon>Spiralia</taxon>
        <taxon>Lophotrochozoa</taxon>
        <taxon>Mollusca</taxon>
        <taxon>Cephalopoda</taxon>
        <taxon>Coleoidea</taxon>
        <taxon>Octopodiformes</taxon>
        <taxon>Octopoda</taxon>
        <taxon>Incirrata</taxon>
        <taxon>Octopodidae</taxon>
        <taxon>Octopus</taxon>
    </lineage>
</organism>
<reference evidence="3" key="1">
    <citation type="submission" date="2025-08" db="UniProtKB">
        <authorList>
            <consortium name="RefSeq"/>
        </authorList>
    </citation>
    <scope>IDENTIFICATION</scope>
</reference>
<proteinExistence type="predicted"/>
<accession>A0A6P7SSX6</accession>
<dbReference type="Pfam" id="PF13383">
    <property type="entry name" value="Methyltransf_22"/>
    <property type="match status" value="1"/>
</dbReference>
<gene>
    <name evidence="3" type="primary">LOC115216270</name>
</gene>